<evidence type="ECO:0000256" key="1">
    <source>
        <dbReference type="SAM" id="Phobius"/>
    </source>
</evidence>
<dbReference type="EMBL" id="AYKW01000018">
    <property type="protein sequence ID" value="PIL29850.1"/>
    <property type="molecule type" value="Genomic_DNA"/>
</dbReference>
<name>A0A2G8S7U5_9APHY</name>
<organism evidence="2 3">
    <name type="scientific">Ganoderma sinense ZZ0214-1</name>
    <dbReference type="NCBI Taxonomy" id="1077348"/>
    <lineage>
        <taxon>Eukaryota</taxon>
        <taxon>Fungi</taxon>
        <taxon>Dikarya</taxon>
        <taxon>Basidiomycota</taxon>
        <taxon>Agaricomycotina</taxon>
        <taxon>Agaricomycetes</taxon>
        <taxon>Polyporales</taxon>
        <taxon>Polyporaceae</taxon>
        <taxon>Ganoderma</taxon>
    </lineage>
</organism>
<dbReference type="STRING" id="1077348.A0A2G8S7U5"/>
<evidence type="ECO:0000313" key="2">
    <source>
        <dbReference type="EMBL" id="PIL29850.1"/>
    </source>
</evidence>
<keyword evidence="3" id="KW-1185">Reference proteome</keyword>
<keyword evidence="1" id="KW-0472">Membrane</keyword>
<proteinExistence type="predicted"/>
<accession>A0A2G8S7U5</accession>
<dbReference type="OrthoDB" id="2748223at2759"/>
<keyword evidence="1" id="KW-1133">Transmembrane helix</keyword>
<reference evidence="2 3" key="1">
    <citation type="journal article" date="2015" name="Sci. Rep.">
        <title>Chromosome-level genome map provides insights into diverse defense mechanisms in the medicinal fungus Ganoderma sinense.</title>
        <authorList>
            <person name="Zhu Y."/>
            <person name="Xu J."/>
            <person name="Sun C."/>
            <person name="Zhou S."/>
            <person name="Xu H."/>
            <person name="Nelson D.R."/>
            <person name="Qian J."/>
            <person name="Song J."/>
            <person name="Luo H."/>
            <person name="Xiang L."/>
            <person name="Li Y."/>
            <person name="Xu Z."/>
            <person name="Ji A."/>
            <person name="Wang L."/>
            <person name="Lu S."/>
            <person name="Hayward A."/>
            <person name="Sun W."/>
            <person name="Li X."/>
            <person name="Schwartz D.C."/>
            <person name="Wang Y."/>
            <person name="Chen S."/>
        </authorList>
    </citation>
    <scope>NUCLEOTIDE SEQUENCE [LARGE SCALE GENOMIC DNA]</scope>
    <source>
        <strain evidence="2 3">ZZ0214-1</strain>
    </source>
</reference>
<keyword evidence="1" id="KW-0812">Transmembrane</keyword>
<evidence type="ECO:0000313" key="3">
    <source>
        <dbReference type="Proteomes" id="UP000230002"/>
    </source>
</evidence>
<dbReference type="Proteomes" id="UP000230002">
    <property type="component" value="Unassembled WGS sequence"/>
</dbReference>
<sequence>MWWSVEFVFALRVWILYKRSRKLLLFLAAMYTVSIGVSIVLLMKGLLHIDLVGVPGLGSVATGCHDYISSSTRGASATGHFATVPTSLFGTFIIGNVTASIWNDFSICLLLTDRVS</sequence>
<dbReference type="AlphaFoldDB" id="A0A2G8S7U5"/>
<feature type="transmembrane region" description="Helical" evidence="1">
    <location>
        <begin position="88"/>
        <end position="111"/>
    </location>
</feature>
<gene>
    <name evidence="2" type="ORF">GSI_08057</name>
</gene>
<feature type="transmembrane region" description="Helical" evidence="1">
    <location>
        <begin position="23"/>
        <end position="43"/>
    </location>
</feature>
<comment type="caution">
    <text evidence="2">The sequence shown here is derived from an EMBL/GenBank/DDBJ whole genome shotgun (WGS) entry which is preliminary data.</text>
</comment>
<protein>
    <submittedName>
        <fullName evidence="2">Uncharacterized protein</fullName>
    </submittedName>
</protein>